<keyword evidence="3" id="KW-0808">Transferase</keyword>
<name>M5Q3G6_DESAF</name>
<proteinExistence type="inferred from homology"/>
<reference evidence="3 4" key="1">
    <citation type="journal article" date="2013" name="Genome Announc.">
        <title>Draft Genome Sequence for Desulfovibrio africanus Strain PCS.</title>
        <authorList>
            <person name="Brown S.D."/>
            <person name="Utturkar S.M."/>
            <person name="Arkin A.P."/>
            <person name="Deutschbauer A.M."/>
            <person name="Elias D.A."/>
            <person name="Hazen T.C."/>
            <person name="Chakraborty R."/>
        </authorList>
    </citation>
    <scope>NUCLEOTIDE SEQUENCE [LARGE SCALE GENOMIC DNA]</scope>
    <source>
        <strain evidence="3 4">PCS</strain>
    </source>
</reference>
<gene>
    <name evidence="3" type="ORF">PCS_00711</name>
</gene>
<dbReference type="InterPro" id="IPR036928">
    <property type="entry name" value="AS_sf"/>
</dbReference>
<dbReference type="PANTHER" id="PTHR11895">
    <property type="entry name" value="TRANSAMIDASE"/>
    <property type="match status" value="1"/>
</dbReference>
<dbReference type="PATRIC" id="fig|1262666.3.peg.718"/>
<dbReference type="SUPFAM" id="SSF75304">
    <property type="entry name" value="Amidase signature (AS) enzymes"/>
    <property type="match status" value="1"/>
</dbReference>
<evidence type="ECO:0000313" key="3">
    <source>
        <dbReference type="EMBL" id="EMG38413.1"/>
    </source>
</evidence>
<dbReference type="AlphaFoldDB" id="M5Q3G6"/>
<dbReference type="GO" id="GO:0016740">
    <property type="term" value="F:transferase activity"/>
    <property type="evidence" value="ECO:0007669"/>
    <property type="project" value="UniProtKB-KW"/>
</dbReference>
<dbReference type="Proteomes" id="UP000011922">
    <property type="component" value="Unassembled WGS sequence"/>
</dbReference>
<dbReference type="Pfam" id="PF01425">
    <property type="entry name" value="Amidase"/>
    <property type="match status" value="1"/>
</dbReference>
<sequence length="451" mass="49908">MKTNLFLEKSIQEIRQCYASGSLGVSDVAEECIAQYKAHEPTVCAYEDFDENLLRASFRKIRMPASLDQMRPLEGIPFGVKDVFNTRDYHTQMGSPLWKGFTAGNDARTVHNCLQAGGVISGKTVTAEFAVHTLLNKTVNPHDHSRTPGTSSSGSAVAVAMGMVPFALGTQTAGSIIRPASFCGVYGFKPSFGLVPRTGVLKTTDPLDTIGFLTTHCANLRPVFETIRVKGANYPISNAVLRDTTRQRHVHDRPWKVAFVRTYTWPEAPSYAQDAITTYVDKFSNVGCDVTELSLPAVFTQCHEVHETIYDKSLSYYFQHEFGKNEHISAMMKEMIEKGLSISDEAFLTALCTQSALIESFDAVVREYDVILSLSTAGEAPLRGITENRDPSLIWTFLHLPVISAPVFKSPSGLPFGLQLVGRKYNDLLLLQFAEWLCDNGFIPKRCLPPC</sequence>
<dbReference type="InterPro" id="IPR023631">
    <property type="entry name" value="Amidase_dom"/>
</dbReference>
<comment type="caution">
    <text evidence="3">The sequence shown here is derived from an EMBL/GenBank/DDBJ whole genome shotgun (WGS) entry which is preliminary data.</text>
</comment>
<dbReference type="EMBL" id="AOSV01000004">
    <property type="protein sequence ID" value="EMG38413.1"/>
    <property type="molecule type" value="Genomic_DNA"/>
</dbReference>
<dbReference type="PANTHER" id="PTHR11895:SF7">
    <property type="entry name" value="GLUTAMYL-TRNA(GLN) AMIDOTRANSFERASE SUBUNIT A, MITOCHONDRIAL"/>
    <property type="match status" value="1"/>
</dbReference>
<feature type="domain" description="Amidase" evidence="2">
    <location>
        <begin position="28"/>
        <end position="431"/>
    </location>
</feature>
<comment type="similarity">
    <text evidence="1">Belongs to the amidase family.</text>
</comment>
<organism evidence="3 4">
    <name type="scientific">Desulfocurvibacter africanus PCS</name>
    <dbReference type="NCBI Taxonomy" id="1262666"/>
    <lineage>
        <taxon>Bacteria</taxon>
        <taxon>Pseudomonadati</taxon>
        <taxon>Thermodesulfobacteriota</taxon>
        <taxon>Desulfovibrionia</taxon>
        <taxon>Desulfovibrionales</taxon>
        <taxon>Desulfovibrionaceae</taxon>
        <taxon>Desulfocurvibacter</taxon>
    </lineage>
</organism>
<dbReference type="Gene3D" id="3.90.1300.10">
    <property type="entry name" value="Amidase signature (AS) domain"/>
    <property type="match status" value="1"/>
</dbReference>
<protein>
    <submittedName>
        <fullName evidence="3">Amidase, Asp-tRNAAsn/Glu-tRNAGln amidotransferase A subunit</fullName>
    </submittedName>
</protein>
<evidence type="ECO:0000313" key="4">
    <source>
        <dbReference type="Proteomes" id="UP000011922"/>
    </source>
</evidence>
<accession>M5Q3G6</accession>
<evidence type="ECO:0000259" key="2">
    <source>
        <dbReference type="Pfam" id="PF01425"/>
    </source>
</evidence>
<dbReference type="OrthoDB" id="9811471at2"/>
<dbReference type="InterPro" id="IPR000120">
    <property type="entry name" value="Amidase"/>
</dbReference>
<dbReference type="RefSeq" id="WP_005984160.1">
    <property type="nucleotide sequence ID" value="NZ_AOSV01000004.1"/>
</dbReference>
<evidence type="ECO:0000256" key="1">
    <source>
        <dbReference type="ARBA" id="ARBA00009199"/>
    </source>
</evidence>